<proteinExistence type="predicted"/>
<gene>
    <name evidence="2" type="ORF">FHS87_003220</name>
</gene>
<organism evidence="2 3">
    <name type="scientific">Muricoccus pecuniae</name>
    <dbReference type="NCBI Taxonomy" id="693023"/>
    <lineage>
        <taxon>Bacteria</taxon>
        <taxon>Pseudomonadati</taxon>
        <taxon>Pseudomonadota</taxon>
        <taxon>Alphaproteobacteria</taxon>
        <taxon>Acetobacterales</taxon>
        <taxon>Roseomonadaceae</taxon>
        <taxon>Muricoccus</taxon>
    </lineage>
</organism>
<evidence type="ECO:0000259" key="1">
    <source>
        <dbReference type="Pfam" id="PF00656"/>
    </source>
</evidence>
<feature type="domain" description="Peptidase C14 caspase" evidence="1">
    <location>
        <begin position="3"/>
        <end position="213"/>
    </location>
</feature>
<dbReference type="SUPFAM" id="SSF52129">
    <property type="entry name" value="Caspase-like"/>
    <property type="match status" value="1"/>
</dbReference>
<dbReference type="Pfam" id="PF00656">
    <property type="entry name" value="Peptidase_C14"/>
    <property type="match status" value="1"/>
</dbReference>
<accession>A0A840Y355</accession>
<dbReference type="Gene3D" id="3.40.50.1460">
    <property type="match status" value="1"/>
</dbReference>
<dbReference type="EMBL" id="JACIJD010000015">
    <property type="protein sequence ID" value="MBB5695165.1"/>
    <property type="molecule type" value="Genomic_DNA"/>
</dbReference>
<sequence length="476" mass="53871">MSKLAILIGSAEYLYEAQLPCCTNDLAALTALIQATSKYDAVRAISNATADQMKAEIRSVLDEVKTVEEIFFYFSGHGFQMAGEFFFCPKDFDAKRPYETSLSNEELHTLFRGVSPQLVVKVIDACNSGTPLIKSADGFLPSPKGGLNHVIQIASCLDSQESLTGDPLSEFTQNFCLAALRKSEGPIYYTDISNTIRDNYISNTNQIPHFTSQGTGRETFTEDARSLQAFRSEYEKTWAQGSSNAASPEGSDETTEVATYEPTLLDLLKAMEDKVAKPERVEQFINLLFDGVIEKLSDNDFADFFEAQVDEHPDFREITARSFIIRILSNESRPDNFVSATIKTKTKKRNWFETPSILALQTDEAVTETWDLELNCSMKRAQMKVSLTPKYTRLKKLVLVLTCAPSLDECYIFEIVTQHARTDWDSFDWEGQEVVRRWYKMQWNDNPSSLVNKISDKLKEAINLHLQQIKEKLAKE</sequence>
<dbReference type="GO" id="GO:0004197">
    <property type="term" value="F:cysteine-type endopeptidase activity"/>
    <property type="evidence" value="ECO:0007669"/>
    <property type="project" value="InterPro"/>
</dbReference>
<dbReference type="AlphaFoldDB" id="A0A840Y355"/>
<dbReference type="PANTHER" id="PTHR22576">
    <property type="entry name" value="MUCOSA ASSOCIATED LYMPHOID TISSUE LYMPHOMA TRANSLOCATION PROTEIN 1/PARACASPASE"/>
    <property type="match status" value="1"/>
</dbReference>
<keyword evidence="3" id="KW-1185">Reference proteome</keyword>
<dbReference type="Proteomes" id="UP000580654">
    <property type="component" value="Unassembled WGS sequence"/>
</dbReference>
<comment type="caution">
    <text evidence="2">The sequence shown here is derived from an EMBL/GenBank/DDBJ whole genome shotgun (WGS) entry which is preliminary data.</text>
</comment>
<reference evidence="2 3" key="1">
    <citation type="submission" date="2020-08" db="EMBL/GenBank/DDBJ databases">
        <title>Genomic Encyclopedia of Type Strains, Phase IV (KMG-IV): sequencing the most valuable type-strain genomes for metagenomic binning, comparative biology and taxonomic classification.</title>
        <authorList>
            <person name="Goeker M."/>
        </authorList>
    </citation>
    <scope>NUCLEOTIDE SEQUENCE [LARGE SCALE GENOMIC DNA]</scope>
    <source>
        <strain evidence="2 3">DSM 25622</strain>
    </source>
</reference>
<dbReference type="PANTHER" id="PTHR22576:SF37">
    <property type="entry name" value="MUCOSA-ASSOCIATED LYMPHOID TISSUE LYMPHOMA TRANSLOCATION PROTEIN 1"/>
    <property type="match status" value="1"/>
</dbReference>
<name>A0A840Y355_9PROT</name>
<dbReference type="InterPro" id="IPR052039">
    <property type="entry name" value="Caspase-related_regulators"/>
</dbReference>
<evidence type="ECO:0000313" key="2">
    <source>
        <dbReference type="EMBL" id="MBB5695165.1"/>
    </source>
</evidence>
<evidence type="ECO:0000313" key="3">
    <source>
        <dbReference type="Proteomes" id="UP000580654"/>
    </source>
</evidence>
<dbReference type="InterPro" id="IPR011600">
    <property type="entry name" value="Pept_C14_caspase"/>
</dbReference>
<protein>
    <recommendedName>
        <fullName evidence="1">Peptidase C14 caspase domain-containing protein</fullName>
    </recommendedName>
</protein>
<dbReference type="RefSeq" id="WP_184520379.1">
    <property type="nucleotide sequence ID" value="NZ_JACIJD010000015.1"/>
</dbReference>
<dbReference type="GO" id="GO:0006508">
    <property type="term" value="P:proteolysis"/>
    <property type="evidence" value="ECO:0007669"/>
    <property type="project" value="InterPro"/>
</dbReference>
<dbReference type="InterPro" id="IPR029030">
    <property type="entry name" value="Caspase-like_dom_sf"/>
</dbReference>